<dbReference type="AlphaFoldDB" id="A0AAV4RNC5"/>
<gene>
    <name evidence="1" type="ORF">CEXT_81441</name>
</gene>
<organism evidence="1 2">
    <name type="scientific">Caerostris extrusa</name>
    <name type="common">Bark spider</name>
    <name type="synonym">Caerostris bankana</name>
    <dbReference type="NCBI Taxonomy" id="172846"/>
    <lineage>
        <taxon>Eukaryota</taxon>
        <taxon>Metazoa</taxon>
        <taxon>Ecdysozoa</taxon>
        <taxon>Arthropoda</taxon>
        <taxon>Chelicerata</taxon>
        <taxon>Arachnida</taxon>
        <taxon>Araneae</taxon>
        <taxon>Araneomorphae</taxon>
        <taxon>Entelegynae</taxon>
        <taxon>Araneoidea</taxon>
        <taxon>Araneidae</taxon>
        <taxon>Caerostris</taxon>
    </lineage>
</organism>
<sequence>MKGYRGSLIARVQHLKFKTILLGSSSKGSSEDNYFGKSNFLRIVRESAIVENCFLHSTVEDLRLSNLPVTLTVTTRRLITSPGMFAMGPVYSYFPVSSLSTDVTMSVVTG</sequence>
<keyword evidence="2" id="KW-1185">Reference proteome</keyword>
<reference evidence="1 2" key="1">
    <citation type="submission" date="2021-06" db="EMBL/GenBank/DDBJ databases">
        <title>Caerostris extrusa draft genome.</title>
        <authorList>
            <person name="Kono N."/>
            <person name="Arakawa K."/>
        </authorList>
    </citation>
    <scope>NUCLEOTIDE SEQUENCE [LARGE SCALE GENOMIC DNA]</scope>
</reference>
<protein>
    <submittedName>
        <fullName evidence="1">Uncharacterized protein</fullName>
    </submittedName>
</protein>
<dbReference type="EMBL" id="BPLR01008081">
    <property type="protein sequence ID" value="GIY21977.1"/>
    <property type="molecule type" value="Genomic_DNA"/>
</dbReference>
<dbReference type="Proteomes" id="UP001054945">
    <property type="component" value="Unassembled WGS sequence"/>
</dbReference>
<name>A0AAV4RNC5_CAEEX</name>
<comment type="caution">
    <text evidence="1">The sequence shown here is derived from an EMBL/GenBank/DDBJ whole genome shotgun (WGS) entry which is preliminary data.</text>
</comment>
<evidence type="ECO:0000313" key="2">
    <source>
        <dbReference type="Proteomes" id="UP001054945"/>
    </source>
</evidence>
<accession>A0AAV4RNC5</accession>
<evidence type="ECO:0000313" key="1">
    <source>
        <dbReference type="EMBL" id="GIY21977.1"/>
    </source>
</evidence>
<proteinExistence type="predicted"/>